<evidence type="ECO:0000256" key="2">
    <source>
        <dbReference type="ARBA" id="ARBA00022679"/>
    </source>
</evidence>
<dbReference type="Pfam" id="PF01743">
    <property type="entry name" value="PolyA_pol"/>
    <property type="match status" value="1"/>
</dbReference>
<evidence type="ECO:0000256" key="3">
    <source>
        <dbReference type="ARBA" id="ARBA00022694"/>
    </source>
</evidence>
<dbReference type="CDD" id="cd00077">
    <property type="entry name" value="HDc"/>
    <property type="match status" value="1"/>
</dbReference>
<organism evidence="9 10">
    <name type="scientific">Muricaecibacterium torontonense</name>
    <dbReference type="NCBI Taxonomy" id="3032871"/>
    <lineage>
        <taxon>Bacteria</taxon>
        <taxon>Bacillati</taxon>
        <taxon>Actinomycetota</taxon>
        <taxon>Coriobacteriia</taxon>
        <taxon>Coriobacteriales</taxon>
        <taxon>Atopobiaceae</taxon>
        <taxon>Muricaecibacterium</taxon>
    </lineage>
</organism>
<evidence type="ECO:0000256" key="1">
    <source>
        <dbReference type="ARBA" id="ARBA00001946"/>
    </source>
</evidence>
<dbReference type="SMART" id="SM00471">
    <property type="entry name" value="HDc"/>
    <property type="match status" value="1"/>
</dbReference>
<dbReference type="PANTHER" id="PTHR46173">
    <property type="entry name" value="CCA TRNA NUCLEOTIDYLTRANSFERASE 1, MITOCHONDRIAL"/>
    <property type="match status" value="1"/>
</dbReference>
<evidence type="ECO:0000256" key="6">
    <source>
        <dbReference type="ARBA" id="ARBA00022842"/>
    </source>
</evidence>
<dbReference type="GO" id="GO:0008033">
    <property type="term" value="P:tRNA processing"/>
    <property type="evidence" value="ECO:0007669"/>
    <property type="project" value="UniProtKB-KW"/>
</dbReference>
<dbReference type="Proteomes" id="UP000310263">
    <property type="component" value="Unassembled WGS sequence"/>
</dbReference>
<evidence type="ECO:0000256" key="7">
    <source>
        <dbReference type="RuleBase" id="RU003953"/>
    </source>
</evidence>
<gene>
    <name evidence="9" type="ORF">E5334_06390</name>
</gene>
<dbReference type="AlphaFoldDB" id="A0A4S2F4W2"/>
<dbReference type="Gene3D" id="3.30.460.10">
    <property type="entry name" value="Beta Polymerase, domain 2"/>
    <property type="match status" value="1"/>
</dbReference>
<dbReference type="InterPro" id="IPR050264">
    <property type="entry name" value="Bact_CCA-adding_enz_type3_sf"/>
</dbReference>
<keyword evidence="10" id="KW-1185">Reference proteome</keyword>
<dbReference type="GO" id="GO:0000049">
    <property type="term" value="F:tRNA binding"/>
    <property type="evidence" value="ECO:0007669"/>
    <property type="project" value="TreeGrafter"/>
</dbReference>
<dbReference type="GO" id="GO:0046872">
    <property type="term" value="F:metal ion binding"/>
    <property type="evidence" value="ECO:0007669"/>
    <property type="project" value="UniProtKB-KW"/>
</dbReference>
<keyword evidence="6" id="KW-0460">Magnesium</keyword>
<dbReference type="InterPro" id="IPR006674">
    <property type="entry name" value="HD_domain"/>
</dbReference>
<dbReference type="Pfam" id="PF01966">
    <property type="entry name" value="HD"/>
    <property type="match status" value="1"/>
</dbReference>
<dbReference type="GO" id="GO:0016779">
    <property type="term" value="F:nucleotidyltransferase activity"/>
    <property type="evidence" value="ECO:0007669"/>
    <property type="project" value="UniProtKB-KW"/>
</dbReference>
<evidence type="ECO:0000256" key="5">
    <source>
        <dbReference type="ARBA" id="ARBA00022723"/>
    </source>
</evidence>
<dbReference type="RefSeq" id="WP_136012741.1">
    <property type="nucleotide sequence ID" value="NZ_SRYE01000003.1"/>
</dbReference>
<dbReference type="EMBL" id="SRYE01000003">
    <property type="protein sequence ID" value="TGY62271.1"/>
    <property type="molecule type" value="Genomic_DNA"/>
</dbReference>
<accession>A0A4S2F4W2</accession>
<dbReference type="OrthoDB" id="9805698at2"/>
<name>A0A4S2F4W2_9ACTN</name>
<dbReference type="InterPro" id="IPR043519">
    <property type="entry name" value="NT_sf"/>
</dbReference>
<evidence type="ECO:0000256" key="4">
    <source>
        <dbReference type="ARBA" id="ARBA00022695"/>
    </source>
</evidence>
<evidence type="ECO:0000313" key="9">
    <source>
        <dbReference type="EMBL" id="TGY62271.1"/>
    </source>
</evidence>
<dbReference type="Gene3D" id="1.10.3090.10">
    <property type="entry name" value="cca-adding enzyme, domain 2"/>
    <property type="match status" value="1"/>
</dbReference>
<dbReference type="PANTHER" id="PTHR46173:SF1">
    <property type="entry name" value="CCA TRNA NUCLEOTIDYLTRANSFERASE 1, MITOCHONDRIAL"/>
    <property type="match status" value="1"/>
</dbReference>
<dbReference type="InterPro" id="IPR003607">
    <property type="entry name" value="HD/PDEase_dom"/>
</dbReference>
<dbReference type="SUPFAM" id="SSF81301">
    <property type="entry name" value="Nucleotidyltransferase"/>
    <property type="match status" value="1"/>
</dbReference>
<comment type="caution">
    <text evidence="9">The sequence shown here is derived from an EMBL/GenBank/DDBJ whole genome shotgun (WGS) entry which is preliminary data.</text>
</comment>
<evidence type="ECO:0000313" key="10">
    <source>
        <dbReference type="Proteomes" id="UP000310263"/>
    </source>
</evidence>
<protein>
    <submittedName>
        <fullName evidence="9">HD domain-containing protein</fullName>
    </submittedName>
</protein>
<keyword evidence="5" id="KW-0479">Metal-binding</keyword>
<sequence>MVPGPPLSLVEPPAHLELVAQGAAGDSAAEKPAHLFTLHHKYLPQVQEAYQEAERTLAALPQPVAGLKVIQALEEAGYSAWIVGGWVRDGLLGRPGHDVDVASSAPWQEAASLLRDRGLVVIPTGSAHGTITVLVDGMPVEVTTYRREGAYLDGRHPSQVSYVSSIEQDLARRDFTINAMAYHPNRGLLDLFGGLDDLALRRIRAVGDPQKRMEEDALRVLRAVRFAARYGFAIDPATQAAVNRGAQRLYLVSRERVGQEMRGIVASGRAGWALREQKDALFSAIPELGPMAGFPQQTPYHSYDVLDHVARVCDFTSVFCGGILSERLGWASLLHDIAKPECLTFDTRGQAHFYGHPAHGRDIAQTVLRRLAIPKDVTIPALALIRLHDRPVKLQRASVLSILSDLDRYAPGQAPWLVHELMIIKRADAMAKAPAYRSYAIEVDELESLAGTLIAAGAPYRISDLPISGNDIIRELALTPGPSVGLLLQRLLKEVQSGFLPAEKSALLARLYSLNGCHN</sequence>
<reference evidence="9 10" key="1">
    <citation type="submission" date="2019-04" db="EMBL/GenBank/DDBJ databases">
        <title>Microbes associate with the intestines of laboratory mice.</title>
        <authorList>
            <person name="Navarre W."/>
            <person name="Wong E."/>
            <person name="Huang K."/>
            <person name="Tropini C."/>
            <person name="Ng K."/>
            <person name="Yu B."/>
        </authorList>
    </citation>
    <scope>NUCLEOTIDE SEQUENCE [LARGE SCALE GENOMIC DNA]</scope>
    <source>
        <strain evidence="9 10">NM07_P-09</strain>
    </source>
</reference>
<keyword evidence="7" id="KW-0694">RNA-binding</keyword>
<comment type="cofactor">
    <cofactor evidence="1">
        <name>Mg(2+)</name>
        <dbReference type="ChEBI" id="CHEBI:18420"/>
    </cofactor>
</comment>
<feature type="domain" description="HD/PDEase" evidence="8">
    <location>
        <begin position="301"/>
        <end position="442"/>
    </location>
</feature>
<keyword evidence="2 7" id="KW-0808">Transferase</keyword>
<dbReference type="CDD" id="cd05398">
    <property type="entry name" value="NT_ClassII-CCAase"/>
    <property type="match status" value="1"/>
</dbReference>
<keyword evidence="4" id="KW-0548">Nucleotidyltransferase</keyword>
<keyword evidence="3" id="KW-0819">tRNA processing</keyword>
<evidence type="ECO:0000259" key="8">
    <source>
        <dbReference type="SMART" id="SM00471"/>
    </source>
</evidence>
<dbReference type="Gene3D" id="1.10.246.80">
    <property type="match status" value="1"/>
</dbReference>
<dbReference type="InterPro" id="IPR002646">
    <property type="entry name" value="PolA_pol_head_dom"/>
</dbReference>
<comment type="similarity">
    <text evidence="7">Belongs to the tRNA nucleotidyltransferase/poly(A) polymerase family.</text>
</comment>
<proteinExistence type="inferred from homology"/>
<dbReference type="SUPFAM" id="SSF81891">
    <property type="entry name" value="Poly A polymerase C-terminal region-like"/>
    <property type="match status" value="1"/>
</dbReference>